<dbReference type="Proteomes" id="UP001638806">
    <property type="component" value="Unassembled WGS sequence"/>
</dbReference>
<sequence>MHGVDLEQADATSCRESEQSRASSANDTWIHEGDGHWRPSGLSPRVAQHQHGRGSMGRRSDIVTRLRLAIASPRLSCCLRRIETLVSRIGLSQQQQQERKQKSLRLCCARIAVFRFVSQPIPTAAAPAGSRCLATSANGFWRQGSSLTAPRAWLASPSAASRESTTTRQSSSRRRRRLFLSLVQYRGQGILAAAFAPQPLPRATTRRPLLAAARETPASPHRERCDLLTHLLPAASGPFPSLTVMLAGGLQDDAPHSTEPARRTSTTTAAAHG</sequence>
<name>A0ACC4E108_PURLI</name>
<accession>A0ACC4E108</accession>
<protein>
    <submittedName>
        <fullName evidence="1">Uncharacterized protein</fullName>
    </submittedName>
</protein>
<comment type="caution">
    <text evidence="1">The sequence shown here is derived from an EMBL/GenBank/DDBJ whole genome shotgun (WGS) entry which is preliminary data.</text>
</comment>
<organism evidence="1 2">
    <name type="scientific">Purpureocillium lilacinum</name>
    <name type="common">Paecilomyces lilacinus</name>
    <dbReference type="NCBI Taxonomy" id="33203"/>
    <lineage>
        <taxon>Eukaryota</taxon>
        <taxon>Fungi</taxon>
        <taxon>Dikarya</taxon>
        <taxon>Ascomycota</taxon>
        <taxon>Pezizomycotina</taxon>
        <taxon>Sordariomycetes</taxon>
        <taxon>Hypocreomycetidae</taxon>
        <taxon>Hypocreales</taxon>
        <taxon>Ophiocordycipitaceae</taxon>
        <taxon>Purpureocillium</taxon>
    </lineage>
</organism>
<dbReference type="EMBL" id="JBGNUJ010000003">
    <property type="protein sequence ID" value="KAL3962320.1"/>
    <property type="molecule type" value="Genomic_DNA"/>
</dbReference>
<proteinExistence type="predicted"/>
<reference evidence="1" key="1">
    <citation type="submission" date="2024-12" db="EMBL/GenBank/DDBJ databases">
        <title>Comparative genomics and development of molecular markers within Purpureocillium lilacinum and among Purpureocillium species.</title>
        <authorList>
            <person name="Yeh Z.-Y."/>
            <person name="Ni N.-T."/>
            <person name="Lo P.-H."/>
            <person name="Mushyakhwo K."/>
            <person name="Lin C.-F."/>
            <person name="Nai Y.-S."/>
        </authorList>
    </citation>
    <scope>NUCLEOTIDE SEQUENCE</scope>
    <source>
        <strain evidence="1">NCHU-NPUST-175</strain>
    </source>
</reference>
<evidence type="ECO:0000313" key="1">
    <source>
        <dbReference type="EMBL" id="KAL3962320.1"/>
    </source>
</evidence>
<keyword evidence="2" id="KW-1185">Reference proteome</keyword>
<evidence type="ECO:0000313" key="2">
    <source>
        <dbReference type="Proteomes" id="UP001638806"/>
    </source>
</evidence>
<gene>
    <name evidence="1" type="ORF">ACCO45_003843</name>
</gene>